<dbReference type="GO" id="GO:0016787">
    <property type="term" value="F:hydrolase activity"/>
    <property type="evidence" value="ECO:0007669"/>
    <property type="project" value="UniProtKB-KW"/>
</dbReference>
<keyword evidence="1" id="KW-0812">Transmembrane</keyword>
<dbReference type="PANTHER" id="PTHR35531:SF1">
    <property type="entry name" value="INNER MEMBRANE PROTEIN YBCI-RELATED"/>
    <property type="match status" value="1"/>
</dbReference>
<evidence type="ECO:0000313" key="2">
    <source>
        <dbReference type="EMBL" id="NEZ47228.1"/>
    </source>
</evidence>
<dbReference type="EMBL" id="SXDP01000006">
    <property type="protein sequence ID" value="NEZ47228.1"/>
    <property type="molecule type" value="Genomic_DNA"/>
</dbReference>
<feature type="transmembrane region" description="Helical" evidence="1">
    <location>
        <begin position="118"/>
        <end position="142"/>
    </location>
</feature>
<dbReference type="PANTHER" id="PTHR35531">
    <property type="entry name" value="INNER MEMBRANE PROTEIN YBCI-RELATED"/>
    <property type="match status" value="1"/>
</dbReference>
<dbReference type="RefSeq" id="WP_163249310.1">
    <property type="nucleotide sequence ID" value="NZ_SXDP01000006.1"/>
</dbReference>
<keyword evidence="1" id="KW-1133">Transmembrane helix</keyword>
<accession>A0A6M0RD86</accession>
<dbReference type="Proteomes" id="UP000473885">
    <property type="component" value="Unassembled WGS sequence"/>
</dbReference>
<proteinExistence type="predicted"/>
<name>A0A6M0RD86_9CLOT</name>
<dbReference type="Pfam" id="PF04307">
    <property type="entry name" value="YdjM"/>
    <property type="match status" value="1"/>
</dbReference>
<evidence type="ECO:0000256" key="1">
    <source>
        <dbReference type="SAM" id="Phobius"/>
    </source>
</evidence>
<keyword evidence="1" id="KW-0472">Membrane</keyword>
<organism evidence="2 3">
    <name type="scientific">Clostridium niameyense</name>
    <dbReference type="NCBI Taxonomy" id="1622073"/>
    <lineage>
        <taxon>Bacteria</taxon>
        <taxon>Bacillati</taxon>
        <taxon>Bacillota</taxon>
        <taxon>Clostridia</taxon>
        <taxon>Eubacteriales</taxon>
        <taxon>Clostridiaceae</taxon>
        <taxon>Clostridium</taxon>
    </lineage>
</organism>
<comment type="caution">
    <text evidence="2">The sequence shown here is derived from an EMBL/GenBank/DDBJ whole genome shotgun (WGS) entry which is preliminary data.</text>
</comment>
<dbReference type="AlphaFoldDB" id="A0A6M0RD86"/>
<feature type="transmembrane region" description="Helical" evidence="1">
    <location>
        <begin position="95"/>
        <end position="112"/>
    </location>
</feature>
<evidence type="ECO:0000313" key="3">
    <source>
        <dbReference type="Proteomes" id="UP000473885"/>
    </source>
</evidence>
<keyword evidence="2" id="KW-0378">Hydrolase</keyword>
<feature type="transmembrane region" description="Helical" evidence="1">
    <location>
        <begin position="162"/>
        <end position="179"/>
    </location>
</feature>
<gene>
    <name evidence="2" type="ORF">FDF74_08400</name>
</gene>
<feature type="transmembrane region" description="Helical" evidence="1">
    <location>
        <begin position="53"/>
        <end position="86"/>
    </location>
</feature>
<dbReference type="InterPro" id="IPR007404">
    <property type="entry name" value="YdjM-like"/>
</dbReference>
<sequence length="181" mass="20417">MTGKTHVAIATASMMPFIPKNKPEMFMLIPFVLLGVLLPDIDADYSLIRSKRYLYTFIILGLVVVFNAESNVPIIGISVMLILIFILKKTEHRTVMHSLLGLMIFTVCMICISKKATIYFVLGYVTHLLADSFTISGIPLFYPRLQSVGRRKIKTGSSQEMIIKYSCLFIVILKTVIIVCY</sequence>
<reference evidence="2 3" key="1">
    <citation type="submission" date="2019-04" db="EMBL/GenBank/DDBJ databases">
        <title>Genome sequencing of Clostridium botulinum Groups I-IV and Clostridium butyricum.</title>
        <authorList>
            <person name="Brunt J."/>
            <person name="Van Vliet A.H.M."/>
            <person name="Stringer S.C."/>
            <person name="Carter A.T."/>
            <person name="Peck M.W."/>
        </authorList>
    </citation>
    <scope>NUCLEOTIDE SEQUENCE [LARGE SCALE GENOMIC DNA]</scope>
    <source>
        <strain evidence="2 3">IFR 18/094</strain>
    </source>
</reference>
<protein>
    <submittedName>
        <fullName evidence="2">Metal-dependent hydrolase</fullName>
    </submittedName>
</protein>
<keyword evidence="3" id="KW-1185">Reference proteome</keyword>